<accession>A0A1F6VDP5</accession>
<organism evidence="1 2">
    <name type="scientific">Candidatus Muproteobacteria bacterium RBG_16_60_9</name>
    <dbReference type="NCBI Taxonomy" id="1817755"/>
    <lineage>
        <taxon>Bacteria</taxon>
        <taxon>Pseudomonadati</taxon>
        <taxon>Pseudomonadota</taxon>
        <taxon>Candidatus Muproteobacteria</taxon>
    </lineage>
</organism>
<name>A0A1F6VDP5_9PROT</name>
<comment type="caution">
    <text evidence="1">The sequence shown here is derived from an EMBL/GenBank/DDBJ whole genome shotgun (WGS) entry which is preliminary data.</text>
</comment>
<dbReference type="Proteomes" id="UP000179076">
    <property type="component" value="Unassembled WGS sequence"/>
</dbReference>
<evidence type="ECO:0000313" key="2">
    <source>
        <dbReference type="Proteomes" id="UP000179076"/>
    </source>
</evidence>
<dbReference type="AlphaFoldDB" id="A0A1F6VDP5"/>
<reference evidence="1 2" key="1">
    <citation type="journal article" date="2016" name="Nat. Commun.">
        <title>Thousands of microbial genomes shed light on interconnected biogeochemical processes in an aquifer system.</title>
        <authorList>
            <person name="Anantharaman K."/>
            <person name="Brown C.T."/>
            <person name="Hug L.A."/>
            <person name="Sharon I."/>
            <person name="Castelle C.J."/>
            <person name="Probst A.J."/>
            <person name="Thomas B.C."/>
            <person name="Singh A."/>
            <person name="Wilkins M.J."/>
            <person name="Karaoz U."/>
            <person name="Brodie E.L."/>
            <person name="Williams K.H."/>
            <person name="Hubbard S.S."/>
            <person name="Banfield J.F."/>
        </authorList>
    </citation>
    <scope>NUCLEOTIDE SEQUENCE [LARGE SCALE GENOMIC DNA]</scope>
</reference>
<dbReference type="EMBL" id="MFSP01000049">
    <property type="protein sequence ID" value="OGI67698.1"/>
    <property type="molecule type" value="Genomic_DNA"/>
</dbReference>
<protein>
    <recommendedName>
        <fullName evidence="3">Cache domain-containing protein</fullName>
    </recommendedName>
</protein>
<evidence type="ECO:0008006" key="3">
    <source>
        <dbReference type="Google" id="ProtNLM"/>
    </source>
</evidence>
<proteinExistence type="predicted"/>
<evidence type="ECO:0000313" key="1">
    <source>
        <dbReference type="EMBL" id="OGI67698.1"/>
    </source>
</evidence>
<gene>
    <name evidence="1" type="ORF">A2W18_09590</name>
</gene>
<sequence>MDIRILSRYVAVVALAALPAISVAVDFEITLAVQAELDRQTTVVAGWAADPVVVKAVQEQNQKGPIAGMDKATWKKTRRSDSLVKEFQKNPAGAFLQSKLRASSGMATEAFLNGAKGEKVAFAEKTSSYIHAGAAKHDVPFTTGKPWQGKPEFDESSQTYAIQVSAPVLVNGAPIGSLVVGISLSHFKTATR</sequence>